<dbReference type="InterPro" id="IPR050863">
    <property type="entry name" value="CenT-Element_Derived"/>
</dbReference>
<dbReference type="PANTHER" id="PTHR19303">
    <property type="entry name" value="TRANSPOSON"/>
    <property type="match status" value="1"/>
</dbReference>
<dbReference type="GeneID" id="106817562"/>
<accession>A0ABM1EZV1</accession>
<dbReference type="Proteomes" id="UP000695022">
    <property type="component" value="Unplaced"/>
</dbReference>
<dbReference type="RefSeq" id="XP_014677722.1">
    <property type="nucleotide sequence ID" value="XM_014822236.1"/>
</dbReference>
<dbReference type="PANTHER" id="PTHR19303:SF74">
    <property type="entry name" value="POGO TRANSPOSABLE ELEMENT WITH KRAB DOMAIN"/>
    <property type="match status" value="1"/>
</dbReference>
<reference evidence="2" key="1">
    <citation type="submission" date="2025-08" db="UniProtKB">
        <authorList>
            <consortium name="RefSeq"/>
        </authorList>
    </citation>
    <scope>IDENTIFICATION</scope>
</reference>
<keyword evidence="1" id="KW-1185">Reference proteome</keyword>
<protein>
    <submittedName>
        <fullName evidence="2">Uncharacterized protein LOC106817562 isoform X1</fullName>
    </submittedName>
</protein>
<name>A0ABM1EZV1_PRICU</name>
<evidence type="ECO:0000313" key="1">
    <source>
        <dbReference type="Proteomes" id="UP000695022"/>
    </source>
</evidence>
<evidence type="ECO:0000313" key="2">
    <source>
        <dbReference type="RefSeq" id="XP_014677722.1"/>
    </source>
</evidence>
<proteinExistence type="predicted"/>
<sequence length="404" mass="45669">MPRNYQRKTNRGNTTPEIMEAAARRVVNGNGSLRDVAKDFEVGYFGNLALDKEFDVKILKDQPYQKVVPRGLIIFQVCFMTLQRYCKKFMENGKISSVGYASPRVVFTKEQKLLVSYILNAAKIYHGLTPKEIRKLAYEYESANEIGCPDTWSANGIAGVDWFSKFMKRNRSLSIRTPEATSLNRATSFNLTNVNKFFDNLTQVIDTHKFEAHDIYNCDETGVTTLQRPDRIVTEKGVKQVGVLPSAERRTLVTMCLAVNTSGNSIPPMLVFPRVNYREHFVINRPTGSCGSANPSGWMKEADFLIFLQHFVKHTRCSQQHLVLLLLDFFLTDEKFVGQVLDHWTKVDIWPNLCHGGGETSGYTSQDDVMEKGHTGLGGKLDRINITSGSCRTGLVQRIFICLV</sequence>
<gene>
    <name evidence="2" type="primary">LOC106817562</name>
</gene>
<organism evidence="1 2">
    <name type="scientific">Priapulus caudatus</name>
    <name type="common">Priapulid worm</name>
    <dbReference type="NCBI Taxonomy" id="37621"/>
    <lineage>
        <taxon>Eukaryota</taxon>
        <taxon>Metazoa</taxon>
        <taxon>Ecdysozoa</taxon>
        <taxon>Scalidophora</taxon>
        <taxon>Priapulida</taxon>
        <taxon>Priapulimorpha</taxon>
        <taxon>Priapulimorphida</taxon>
        <taxon>Priapulidae</taxon>
        <taxon>Priapulus</taxon>
    </lineage>
</organism>